<name>A0A6P2H110_9BURK</name>
<dbReference type="Proteomes" id="UP000494330">
    <property type="component" value="Unassembled WGS sequence"/>
</dbReference>
<gene>
    <name evidence="5" type="ORF">BPA30113_00195</name>
</gene>
<dbReference type="SMART" id="SM00342">
    <property type="entry name" value="HTH_ARAC"/>
    <property type="match status" value="1"/>
</dbReference>
<dbReference type="PANTHER" id="PTHR46796">
    <property type="entry name" value="HTH-TYPE TRANSCRIPTIONAL ACTIVATOR RHAS-RELATED"/>
    <property type="match status" value="1"/>
</dbReference>
<evidence type="ECO:0000256" key="2">
    <source>
        <dbReference type="ARBA" id="ARBA00023125"/>
    </source>
</evidence>
<reference evidence="5 6" key="1">
    <citation type="submission" date="2019-09" db="EMBL/GenBank/DDBJ databases">
        <authorList>
            <person name="Depoorter E."/>
        </authorList>
    </citation>
    <scope>NUCLEOTIDE SEQUENCE [LARGE SCALE GENOMIC DNA]</scope>
    <source>
        <strain evidence="5">LMG 30113</strain>
    </source>
</reference>
<feature type="domain" description="HTH araC/xylS-type" evidence="4">
    <location>
        <begin position="101"/>
        <end position="201"/>
    </location>
</feature>
<dbReference type="Gene3D" id="1.10.10.60">
    <property type="entry name" value="Homeodomain-like"/>
    <property type="match status" value="1"/>
</dbReference>
<organism evidence="5 6">
    <name type="scientific">Burkholderia paludis</name>
    <dbReference type="NCBI Taxonomy" id="1506587"/>
    <lineage>
        <taxon>Bacteria</taxon>
        <taxon>Pseudomonadati</taxon>
        <taxon>Pseudomonadota</taxon>
        <taxon>Betaproteobacteria</taxon>
        <taxon>Burkholderiales</taxon>
        <taxon>Burkholderiaceae</taxon>
        <taxon>Burkholderia</taxon>
        <taxon>Burkholderia cepacia complex</taxon>
    </lineage>
</organism>
<dbReference type="GO" id="GO:0003700">
    <property type="term" value="F:DNA-binding transcription factor activity"/>
    <property type="evidence" value="ECO:0007669"/>
    <property type="project" value="InterPro"/>
</dbReference>
<dbReference type="InterPro" id="IPR050204">
    <property type="entry name" value="AraC_XylS_family_regulators"/>
</dbReference>
<dbReference type="InterPro" id="IPR018060">
    <property type="entry name" value="HTH_AraC"/>
</dbReference>
<sequence length="219" mass="24508">MTDASQSIECLGTMGNAVSLIVPRETLPASTETLHGQSLVSAAGVLLCDHLQSLFRNLSRMTVDDIPHVVQATTHLLMAGITPSQDNLRQADVPIRELLLARVGRYIDDHMLDGDLDIARICRDVGLSRAKLYQLFESTGGVMREVRRKRLALIHRALSESVRGSQRIKEVALNYGFSDEKYFYRVFKAEFGYTPAEARERMQALKLARESSLTECDKL</sequence>
<keyword evidence="1" id="KW-0805">Transcription regulation</keyword>
<dbReference type="InterPro" id="IPR020449">
    <property type="entry name" value="Tscrpt_reg_AraC-type_HTH"/>
</dbReference>
<proteinExistence type="predicted"/>
<keyword evidence="6" id="KW-1185">Reference proteome</keyword>
<dbReference type="PROSITE" id="PS00041">
    <property type="entry name" value="HTH_ARAC_FAMILY_1"/>
    <property type="match status" value="1"/>
</dbReference>
<dbReference type="PRINTS" id="PR00032">
    <property type="entry name" value="HTHARAC"/>
</dbReference>
<dbReference type="GO" id="GO:0043565">
    <property type="term" value="F:sequence-specific DNA binding"/>
    <property type="evidence" value="ECO:0007669"/>
    <property type="project" value="InterPro"/>
</dbReference>
<dbReference type="PROSITE" id="PS01124">
    <property type="entry name" value="HTH_ARAC_FAMILY_2"/>
    <property type="match status" value="1"/>
</dbReference>
<accession>A0A6P2H110</accession>
<dbReference type="EMBL" id="CABVQD010000001">
    <property type="protein sequence ID" value="VWB10612.1"/>
    <property type="molecule type" value="Genomic_DNA"/>
</dbReference>
<evidence type="ECO:0000313" key="6">
    <source>
        <dbReference type="Proteomes" id="UP000494330"/>
    </source>
</evidence>
<dbReference type="SUPFAM" id="SSF46689">
    <property type="entry name" value="Homeodomain-like"/>
    <property type="match status" value="1"/>
</dbReference>
<evidence type="ECO:0000256" key="1">
    <source>
        <dbReference type="ARBA" id="ARBA00023015"/>
    </source>
</evidence>
<dbReference type="InterPro" id="IPR009057">
    <property type="entry name" value="Homeodomain-like_sf"/>
</dbReference>
<evidence type="ECO:0000259" key="4">
    <source>
        <dbReference type="PROSITE" id="PS01124"/>
    </source>
</evidence>
<dbReference type="InterPro" id="IPR018062">
    <property type="entry name" value="HTH_AraC-typ_CS"/>
</dbReference>
<dbReference type="Pfam" id="PF12833">
    <property type="entry name" value="HTH_18"/>
    <property type="match status" value="1"/>
</dbReference>
<protein>
    <submittedName>
        <fullName evidence="5">AraC family transcriptional regulator</fullName>
    </submittedName>
</protein>
<keyword evidence="2" id="KW-0238">DNA-binding</keyword>
<dbReference type="AlphaFoldDB" id="A0A6P2H110"/>
<keyword evidence="3" id="KW-0804">Transcription</keyword>
<dbReference type="PANTHER" id="PTHR46796:SF6">
    <property type="entry name" value="ARAC SUBFAMILY"/>
    <property type="match status" value="1"/>
</dbReference>
<evidence type="ECO:0000256" key="3">
    <source>
        <dbReference type="ARBA" id="ARBA00023163"/>
    </source>
</evidence>
<evidence type="ECO:0000313" key="5">
    <source>
        <dbReference type="EMBL" id="VWB10612.1"/>
    </source>
</evidence>